<feature type="compositionally biased region" description="Pro residues" evidence="3">
    <location>
        <begin position="434"/>
        <end position="445"/>
    </location>
</feature>
<feature type="region of interest" description="Disordered" evidence="3">
    <location>
        <begin position="545"/>
        <end position="570"/>
    </location>
</feature>
<feature type="chain" id="PRO_5007654988" description="mTERF" evidence="4">
    <location>
        <begin position="26"/>
        <end position="1075"/>
    </location>
</feature>
<organism evidence="5 7">
    <name type="scientific">Neospora caninum (strain Liverpool)</name>
    <dbReference type="NCBI Taxonomy" id="572307"/>
    <lineage>
        <taxon>Eukaryota</taxon>
        <taxon>Sar</taxon>
        <taxon>Alveolata</taxon>
        <taxon>Apicomplexa</taxon>
        <taxon>Conoidasida</taxon>
        <taxon>Coccidia</taxon>
        <taxon>Eucoccidiorida</taxon>
        <taxon>Eimeriorina</taxon>
        <taxon>Sarcocystidae</taxon>
        <taxon>Neospora</taxon>
    </lineage>
</organism>
<feature type="compositionally biased region" description="Basic and acidic residues" evidence="3">
    <location>
        <begin position="678"/>
        <end position="691"/>
    </location>
</feature>
<dbReference type="Pfam" id="PF02536">
    <property type="entry name" value="mTERF"/>
    <property type="match status" value="1"/>
</dbReference>
<protein>
    <recommendedName>
        <fullName evidence="8">mTERF</fullName>
    </recommendedName>
</protein>
<proteinExistence type="inferred from homology"/>
<dbReference type="OMA" id="WYRGHYE"/>
<evidence type="ECO:0008006" key="8">
    <source>
        <dbReference type="Google" id="ProtNLM"/>
    </source>
</evidence>
<dbReference type="eggNOG" id="KOG1267">
    <property type="taxonomic scope" value="Eukaryota"/>
</dbReference>
<dbReference type="OrthoDB" id="637682at2759"/>
<reference evidence="5" key="2">
    <citation type="submission" date="2011-03" db="EMBL/GenBank/DDBJ databases">
        <title>Comparative genomics and transcriptomics of Neospora caninum and Toxoplasma gondii.</title>
        <authorList>
            <person name="Reid A.J."/>
            <person name="Sohal A."/>
            <person name="Harris D."/>
            <person name="Quail M."/>
            <person name="Sanders M."/>
            <person name="Berriman M."/>
            <person name="Wastling J.M."/>
            <person name="Pain A."/>
        </authorList>
    </citation>
    <scope>NUCLEOTIDE SEQUENCE</scope>
    <source>
        <strain evidence="5">Liverpool</strain>
    </source>
</reference>
<evidence type="ECO:0000313" key="7">
    <source>
        <dbReference type="Proteomes" id="UP000007494"/>
    </source>
</evidence>
<dbReference type="GO" id="GO:0003676">
    <property type="term" value="F:nucleic acid binding"/>
    <property type="evidence" value="ECO:0007669"/>
    <property type="project" value="InterPro"/>
</dbReference>
<feature type="compositionally biased region" description="Basic and acidic residues" evidence="3">
    <location>
        <begin position="475"/>
        <end position="497"/>
    </location>
</feature>
<keyword evidence="4" id="KW-0732">Signal</keyword>
<evidence type="ECO:0000256" key="4">
    <source>
        <dbReference type="SAM" id="SignalP"/>
    </source>
</evidence>
<accession>F0VCY2</accession>
<feature type="compositionally biased region" description="Low complexity" evidence="3">
    <location>
        <begin position="548"/>
        <end position="570"/>
    </location>
</feature>
<comment type="similarity">
    <text evidence="1">Belongs to the mTERF family.</text>
</comment>
<feature type="compositionally biased region" description="Basic residues" evidence="3">
    <location>
        <begin position="237"/>
        <end position="248"/>
    </location>
</feature>
<dbReference type="EMBL" id="LN714479">
    <property type="protein sequence ID" value="CEL65447.1"/>
    <property type="molecule type" value="Genomic_DNA"/>
</dbReference>
<dbReference type="AlphaFoldDB" id="F0VCY2"/>
<dbReference type="Gene3D" id="1.25.70.10">
    <property type="entry name" value="Transcription termination factor 3, mitochondrial"/>
    <property type="match status" value="1"/>
</dbReference>
<keyword evidence="2" id="KW-0809">Transit peptide</keyword>
<dbReference type="SMART" id="SM00733">
    <property type="entry name" value="Mterf"/>
    <property type="match status" value="2"/>
</dbReference>
<feature type="region of interest" description="Disordered" evidence="3">
    <location>
        <begin position="758"/>
        <end position="791"/>
    </location>
</feature>
<evidence type="ECO:0000313" key="6">
    <source>
        <dbReference type="EMBL" id="CEL65447.1"/>
    </source>
</evidence>
<evidence type="ECO:0000313" key="5">
    <source>
        <dbReference type="EMBL" id="CBZ51497.1"/>
    </source>
</evidence>
<reference evidence="5" key="1">
    <citation type="submission" date="2011-02" db="EMBL/GenBank/DDBJ databases">
        <authorList>
            <person name="Aslett M."/>
        </authorList>
    </citation>
    <scope>NUCLEOTIDE SEQUENCE</scope>
    <source>
        <strain evidence="5">Liverpool</strain>
    </source>
</reference>
<feature type="compositionally biased region" description="Basic residues" evidence="3">
    <location>
        <begin position="406"/>
        <end position="419"/>
    </location>
</feature>
<feature type="region of interest" description="Disordered" evidence="3">
    <location>
        <begin position="375"/>
        <end position="499"/>
    </location>
</feature>
<dbReference type="InterPro" id="IPR038538">
    <property type="entry name" value="MTERF_sf"/>
</dbReference>
<feature type="region of interest" description="Disordered" evidence="3">
    <location>
        <begin position="118"/>
        <end position="148"/>
    </location>
</feature>
<feature type="compositionally biased region" description="Low complexity" evidence="3">
    <location>
        <begin position="118"/>
        <end position="136"/>
    </location>
</feature>
<dbReference type="Proteomes" id="UP000007494">
    <property type="component" value="Chromosome V"/>
</dbReference>
<reference evidence="7" key="3">
    <citation type="journal article" date="2012" name="PLoS Pathog.">
        <title>Comparative genomics of the apicomplexan parasites Toxoplasma gondii and Neospora caninum: Coccidia differing in host range and transmission strategy.</title>
        <authorList>
            <person name="Reid A.J."/>
            <person name="Vermont S.J."/>
            <person name="Cotton J.A."/>
            <person name="Harris D."/>
            <person name="Hill-Cawthorne G.A."/>
            <person name="Konen-Waisman S."/>
            <person name="Latham S.M."/>
            <person name="Mourier T."/>
            <person name="Norton R."/>
            <person name="Quail M.A."/>
            <person name="Sanders M."/>
            <person name="Shanmugam D."/>
            <person name="Sohal A."/>
            <person name="Wasmuth J.D."/>
            <person name="Brunk B."/>
            <person name="Grigg M.E."/>
            <person name="Howard J.C."/>
            <person name="Parkinson J."/>
            <person name="Roos D.S."/>
            <person name="Trees A.J."/>
            <person name="Berriman M."/>
            <person name="Pain A."/>
            <person name="Wastling J.M."/>
        </authorList>
    </citation>
    <scope>NUCLEOTIDE SEQUENCE [LARGE SCALE GENOMIC DNA]</scope>
    <source>
        <strain evidence="7">Liverpool</strain>
    </source>
</reference>
<name>F0VCY2_NEOCL</name>
<feature type="compositionally biased region" description="Low complexity" evidence="3">
    <location>
        <begin position="375"/>
        <end position="398"/>
    </location>
</feature>
<dbReference type="GeneID" id="13440496"/>
<reference evidence="6" key="4">
    <citation type="journal article" date="2015" name="PLoS ONE">
        <title>Comprehensive Evaluation of Toxoplasma gondii VEG and Neospora caninum LIV Genomes with Tachyzoite Stage Transcriptome and Proteome Defines Novel Transcript Features.</title>
        <authorList>
            <person name="Ramaprasad A."/>
            <person name="Mourier T."/>
            <person name="Naeem R."/>
            <person name="Malas T.B."/>
            <person name="Moussa E."/>
            <person name="Panigrahi A."/>
            <person name="Vermont S.J."/>
            <person name="Otto T.D."/>
            <person name="Wastling J."/>
            <person name="Pain A."/>
        </authorList>
    </citation>
    <scope>NUCLEOTIDE SEQUENCE</scope>
    <source>
        <strain evidence="6">Liverpool</strain>
    </source>
</reference>
<evidence type="ECO:0000256" key="2">
    <source>
        <dbReference type="ARBA" id="ARBA00022946"/>
    </source>
</evidence>
<feature type="signal peptide" evidence="4">
    <location>
        <begin position="1"/>
        <end position="25"/>
    </location>
</feature>
<dbReference type="InterPro" id="IPR003690">
    <property type="entry name" value="MTERF"/>
</dbReference>
<feature type="region of interest" description="Disordered" evidence="3">
    <location>
        <begin position="668"/>
        <end position="691"/>
    </location>
</feature>
<evidence type="ECO:0000256" key="3">
    <source>
        <dbReference type="SAM" id="MobiDB-lite"/>
    </source>
</evidence>
<feature type="compositionally biased region" description="Pro residues" evidence="3">
    <location>
        <begin position="137"/>
        <end position="148"/>
    </location>
</feature>
<dbReference type="InParanoid" id="F0VCY2"/>
<feature type="region of interest" description="Disordered" evidence="3">
    <location>
        <begin position="235"/>
        <end position="258"/>
    </location>
</feature>
<dbReference type="EMBL" id="FR823386">
    <property type="protein sequence ID" value="CBZ51497.1"/>
    <property type="molecule type" value="Genomic_DNA"/>
</dbReference>
<evidence type="ECO:0000256" key="1">
    <source>
        <dbReference type="ARBA" id="ARBA00007692"/>
    </source>
</evidence>
<dbReference type="VEuPathDB" id="ToxoDB:NCLIV_012905"/>
<feature type="compositionally biased region" description="Low complexity" evidence="3">
    <location>
        <begin position="451"/>
        <end position="460"/>
    </location>
</feature>
<gene>
    <name evidence="6" type="ORF">BN1204_012905_1</name>
    <name evidence="5" type="ORF">NCLIV_012905</name>
</gene>
<dbReference type="RefSeq" id="XP_003881530.1">
    <property type="nucleotide sequence ID" value="XM_003881481.1"/>
</dbReference>
<keyword evidence="7" id="KW-1185">Reference proteome</keyword>
<sequence>MRVSLRQIPLESLFLSLACVLTTRGETMDDEDAAWEVKKRRRDKGKWPMCRTCSAPSPPSSSTRNSARGYTRAVLCLDPLHRTAGLRLYAASPVSNPLSPLLRGRSAGQNSCRRHFTSRLSSCSPSSVSSLSHPSSGAPPSPESVLPPLPSSLSPGACFASPSTFSSPPAHAAGSVPCSVSLSCLAPTSSESASPACRPPRALSASSANFSPQLSPPSLSLAHCRARSCCSPARSVSLKRKSKPRASTKARQDPGDSQFPSEFRSVFSCRAFPLAVPVFLFLLFSSPAFPPLLCAEALPIKWLGHAHRPPRLGPGDPPGFLSPSTPSYSRRAALSHTVASGSSVSGLDPLVSVSTFPSAPSAASSLCRTSSPLLPAASAAPPSESPGVSGPQPSSLGPKIQLGAPKYRKRAVRAGRQKTPKFPYSPKDGLFYDLPPPPQDVPLPPGVRSSAAPEEAAAAAGQRTGGCAETQGSEARGRKAEPSEASEQKSEKSKEYLLRVPPIDQRARRTLWIHRHLGRRDGTLSPVEDEITDLLLSHNAPGETTLDLASPLPASSASSPASPSTAPPALATAGSSPYLAHLQKLAFAPTLGLTAAELTRLMAIAPELLLPRRLAACSDALSVLVEEKKWKPEAVKRLLLHVPRALTSGRAHLLRWMREYRELLFSGTEESTAAQEGRLSDGENEPDRQQEAADRFLEAVALKYPAVFSVRRPKTKLYHFLKVLRQVRATRSEFKPAGWSILTASERAKIVQFLSSAAPPVPGDAQGDRTPAGEAPPCGVSPFAEEHSRSEKGPDVAALELEWYRGHYERLEEFEGEKLVEALAGTGETEAKSDGERRSEREEILLPLREDAARMEEAMKREEASVKKMFKAYPRLFSFGIEGNVRSKLLYLQNCMHKEVEEVFLFPQFLSYSLRRRIIPRHIALVNSFLLREKARRKSEDPLYREGKTLEQVRRSARTRKRWDDRMQGKKKLKLRLEQSRGLAEAGEDEGSVYDEGYWEKRDMLADEIVPIVDEMKGWRGLEPYQPFAMPRLPSLREMYATSDDKFMVLFGIPYSEFVSAKVDAEKVKNPQTLF</sequence>